<keyword evidence="1" id="KW-0472">Membrane</keyword>
<evidence type="ECO:0000256" key="1">
    <source>
        <dbReference type="SAM" id="Phobius"/>
    </source>
</evidence>
<feature type="transmembrane region" description="Helical" evidence="1">
    <location>
        <begin position="98"/>
        <end position="116"/>
    </location>
</feature>
<accession>A0A2S6IA28</accession>
<protein>
    <submittedName>
        <fullName evidence="2">Uncharacterized protein DUF2809</fullName>
    </submittedName>
</protein>
<dbReference type="InterPro" id="IPR021257">
    <property type="entry name" value="DUF2809"/>
</dbReference>
<dbReference type="Proteomes" id="UP000237662">
    <property type="component" value="Unassembled WGS sequence"/>
</dbReference>
<comment type="caution">
    <text evidence="2">The sequence shown here is derived from an EMBL/GenBank/DDBJ whole genome shotgun (WGS) entry which is preliminary data.</text>
</comment>
<organism evidence="2 3">
    <name type="scientific">Neolewinella xylanilytica</name>
    <dbReference type="NCBI Taxonomy" id="1514080"/>
    <lineage>
        <taxon>Bacteria</taxon>
        <taxon>Pseudomonadati</taxon>
        <taxon>Bacteroidota</taxon>
        <taxon>Saprospiria</taxon>
        <taxon>Saprospirales</taxon>
        <taxon>Lewinellaceae</taxon>
        <taxon>Neolewinella</taxon>
    </lineage>
</organism>
<feature type="transmembrane region" description="Helical" evidence="1">
    <location>
        <begin position="59"/>
        <end position="78"/>
    </location>
</feature>
<keyword evidence="3" id="KW-1185">Reference proteome</keyword>
<keyword evidence="1" id="KW-1133">Transmembrane helix</keyword>
<proteinExistence type="predicted"/>
<dbReference type="EMBL" id="PTJC01000005">
    <property type="protein sequence ID" value="PPK88351.1"/>
    <property type="molecule type" value="Genomic_DNA"/>
</dbReference>
<dbReference type="RefSeq" id="WP_104418902.1">
    <property type="nucleotide sequence ID" value="NZ_PTJC01000005.1"/>
</dbReference>
<dbReference type="OrthoDB" id="5360192at2"/>
<name>A0A2S6IA28_9BACT</name>
<reference evidence="2 3" key="1">
    <citation type="submission" date="2018-02" db="EMBL/GenBank/DDBJ databases">
        <title>Genomic Encyclopedia of Archaeal and Bacterial Type Strains, Phase II (KMG-II): from individual species to whole genera.</title>
        <authorList>
            <person name="Goeker M."/>
        </authorList>
    </citation>
    <scope>NUCLEOTIDE SEQUENCE [LARGE SCALE GENOMIC DNA]</scope>
    <source>
        <strain evidence="2 3">DSM 29526</strain>
    </source>
</reference>
<evidence type="ECO:0000313" key="3">
    <source>
        <dbReference type="Proteomes" id="UP000237662"/>
    </source>
</evidence>
<keyword evidence="1" id="KW-0812">Transmembrane</keyword>
<dbReference type="Pfam" id="PF10990">
    <property type="entry name" value="DUF2809"/>
    <property type="match status" value="1"/>
</dbReference>
<evidence type="ECO:0000313" key="2">
    <source>
        <dbReference type="EMBL" id="PPK88351.1"/>
    </source>
</evidence>
<dbReference type="AlphaFoldDB" id="A0A2S6IA28"/>
<feature type="transmembrane region" description="Helical" evidence="1">
    <location>
        <begin position="33"/>
        <end position="52"/>
    </location>
</feature>
<sequence>MLTFRPRYFLLTVVLFLVEVAIALFVRDAWVRPYGGDFLVVILIYCFLRTFVARPPLTLAVVTLVFSFAVEFAQLFRIVEVLGLKGNRLAETVIGTGFSLGDLVAYSLGVIVAYALDRRYGDRAG</sequence>
<gene>
    <name evidence="2" type="ORF">CLV84_1317</name>
</gene>